<proteinExistence type="predicted"/>
<keyword evidence="1" id="KW-0175">Coiled coil</keyword>
<dbReference type="EMBL" id="JAXCGZ010007725">
    <property type="protein sequence ID" value="KAK7078643.1"/>
    <property type="molecule type" value="Genomic_DNA"/>
</dbReference>
<evidence type="ECO:0000313" key="4">
    <source>
        <dbReference type="Proteomes" id="UP001381693"/>
    </source>
</evidence>
<evidence type="ECO:0000313" key="3">
    <source>
        <dbReference type="EMBL" id="KAK7078643.1"/>
    </source>
</evidence>
<evidence type="ECO:0000256" key="2">
    <source>
        <dbReference type="SAM" id="MobiDB-lite"/>
    </source>
</evidence>
<dbReference type="Proteomes" id="UP001381693">
    <property type="component" value="Unassembled WGS sequence"/>
</dbReference>
<feature type="coiled-coil region" evidence="1">
    <location>
        <begin position="602"/>
        <end position="651"/>
    </location>
</feature>
<reference evidence="3 4" key="1">
    <citation type="submission" date="2023-11" db="EMBL/GenBank/DDBJ databases">
        <title>Halocaridina rubra genome assembly.</title>
        <authorList>
            <person name="Smith C."/>
        </authorList>
    </citation>
    <scope>NUCLEOTIDE SEQUENCE [LARGE SCALE GENOMIC DNA]</scope>
    <source>
        <strain evidence="3">EP-1</strain>
        <tissue evidence="3">Whole</tissue>
    </source>
</reference>
<feature type="compositionally biased region" description="Basic and acidic residues" evidence="2">
    <location>
        <begin position="1"/>
        <end position="10"/>
    </location>
</feature>
<keyword evidence="4" id="KW-1185">Reference proteome</keyword>
<gene>
    <name evidence="3" type="ORF">SK128_025565</name>
</gene>
<feature type="coiled-coil region" evidence="1">
    <location>
        <begin position="452"/>
        <end position="525"/>
    </location>
</feature>
<sequence>MMEKLQEHKNGAPLPNDENGCETKQKGAADSALGELLNKENPVFKMRSIHNSQDSGLSSAEGSSSSGQTSQSNKSKFSPHKTSTPKKGVQFLKNLREYNILPSQMILDDPLLSSIDEPDCTDQEVKSLSTDDESTSAQWETQIQADKTLRTAAHSSASKLLTQCSNKLNIKRSHSFSGIMTHDSSKSDVLSLNKNSFDFPVSPSLKSRVRQRLYKLVNSIEGYEGKSEDNIICKGKMFKSPNETVASNPCVSVFGENIYGFDNMTHPSVSQLANCKTHLISCEDHRDRTDCKVNNISTHIFNASQRIDRTLSALLESQLQNLHLHQEQLHKVKMDSFQENQEADDRHLVYRIHLQQMLQLLEETEVRWQNVEKEKQHQKELFEEKIYMLSEKHKETLELQKLEYEKKIHDMEVSSAAIRIDTTKTCENKVSEILKFIREKNVALEKEHQNRVSELNNGISKLRDSNHLLEEKCKTLQLSFSKEKEEMAQTLKILEKKLSDASVEIAGLRNQARHMELKLREQQQEQRSGHALEEEVILLRAQLRDSETRFLREKQSHWHWAQKHSGEVDEIKERHEKEMLNYKLSMERERSLAISRAMVHREEEAKMFIKEIEKRYQELMRETQEHYKAQIEEYKKAVKILKQRVRKLEEENALKPF</sequence>
<feature type="coiled-coil region" evidence="1">
    <location>
        <begin position="354"/>
        <end position="414"/>
    </location>
</feature>
<protein>
    <submittedName>
        <fullName evidence="3">Uncharacterized protein</fullName>
    </submittedName>
</protein>
<organism evidence="3 4">
    <name type="scientific">Halocaridina rubra</name>
    <name type="common">Hawaiian red shrimp</name>
    <dbReference type="NCBI Taxonomy" id="373956"/>
    <lineage>
        <taxon>Eukaryota</taxon>
        <taxon>Metazoa</taxon>
        <taxon>Ecdysozoa</taxon>
        <taxon>Arthropoda</taxon>
        <taxon>Crustacea</taxon>
        <taxon>Multicrustacea</taxon>
        <taxon>Malacostraca</taxon>
        <taxon>Eumalacostraca</taxon>
        <taxon>Eucarida</taxon>
        <taxon>Decapoda</taxon>
        <taxon>Pleocyemata</taxon>
        <taxon>Caridea</taxon>
        <taxon>Atyoidea</taxon>
        <taxon>Atyidae</taxon>
        <taxon>Halocaridina</taxon>
    </lineage>
</organism>
<dbReference type="AlphaFoldDB" id="A0AAN8XDV8"/>
<name>A0AAN8XDV8_HALRR</name>
<feature type="region of interest" description="Disordered" evidence="2">
    <location>
        <begin position="1"/>
        <end position="87"/>
    </location>
</feature>
<accession>A0AAN8XDV8</accession>
<comment type="caution">
    <text evidence="3">The sequence shown here is derived from an EMBL/GenBank/DDBJ whole genome shotgun (WGS) entry which is preliminary data.</text>
</comment>
<feature type="compositionally biased region" description="Low complexity" evidence="2">
    <location>
        <begin position="52"/>
        <end position="75"/>
    </location>
</feature>
<evidence type="ECO:0000256" key="1">
    <source>
        <dbReference type="SAM" id="Coils"/>
    </source>
</evidence>